<sequence length="154" mass="16174">MEESRILSSGHPTAAASSSFLARSHPGLIDERIAATEPGPSLAKRPRVAAEPPAPGGSAPGPEAEARALVSMARGIYPLARAEALRGLAVVLEEMDAGGGAGRGVVECCYACAVDLMRDDDEGVRLAAVRLKYVRRSSLRENTLMAMAMVTKWT</sequence>
<protein>
    <submittedName>
        <fullName evidence="2">Uncharacterized protein</fullName>
    </submittedName>
</protein>
<proteinExistence type="predicted"/>
<dbReference type="PANTHER" id="PTHR20938:SF0">
    <property type="entry name" value="INTEGRATOR COMPLEX SUBUNIT 4"/>
    <property type="match status" value="1"/>
</dbReference>
<reference evidence="2" key="2">
    <citation type="journal article" date="2015" name="Data Brief">
        <title>Shoot transcriptome of the giant reed, Arundo donax.</title>
        <authorList>
            <person name="Barrero R.A."/>
            <person name="Guerrero F.D."/>
            <person name="Moolhuijzen P."/>
            <person name="Goolsby J.A."/>
            <person name="Tidwell J."/>
            <person name="Bellgard S.E."/>
            <person name="Bellgard M.I."/>
        </authorList>
    </citation>
    <scope>NUCLEOTIDE SEQUENCE</scope>
    <source>
        <tissue evidence="2">Shoot tissue taken approximately 20 cm above the soil surface</tissue>
    </source>
</reference>
<accession>A0A0A9G4P6</accession>
<evidence type="ECO:0000313" key="2">
    <source>
        <dbReference type="EMBL" id="JAE19487.1"/>
    </source>
</evidence>
<dbReference type="GO" id="GO:0010496">
    <property type="term" value="P:intercellular transport"/>
    <property type="evidence" value="ECO:0007669"/>
    <property type="project" value="TreeGrafter"/>
</dbReference>
<reference evidence="2" key="1">
    <citation type="submission" date="2014-09" db="EMBL/GenBank/DDBJ databases">
        <authorList>
            <person name="Magalhaes I.L.F."/>
            <person name="Oliveira U."/>
            <person name="Santos F.R."/>
            <person name="Vidigal T.H.D.A."/>
            <person name="Brescovit A.D."/>
            <person name="Santos A.J."/>
        </authorList>
    </citation>
    <scope>NUCLEOTIDE SEQUENCE</scope>
    <source>
        <tissue evidence="2">Shoot tissue taken approximately 20 cm above the soil surface</tissue>
    </source>
</reference>
<organism evidence="2">
    <name type="scientific">Arundo donax</name>
    <name type="common">Giant reed</name>
    <name type="synonym">Donax arundinaceus</name>
    <dbReference type="NCBI Taxonomy" id="35708"/>
    <lineage>
        <taxon>Eukaryota</taxon>
        <taxon>Viridiplantae</taxon>
        <taxon>Streptophyta</taxon>
        <taxon>Embryophyta</taxon>
        <taxon>Tracheophyta</taxon>
        <taxon>Spermatophyta</taxon>
        <taxon>Magnoliopsida</taxon>
        <taxon>Liliopsida</taxon>
        <taxon>Poales</taxon>
        <taxon>Poaceae</taxon>
        <taxon>PACMAD clade</taxon>
        <taxon>Arundinoideae</taxon>
        <taxon>Arundineae</taxon>
        <taxon>Arundo</taxon>
    </lineage>
</organism>
<feature type="region of interest" description="Disordered" evidence="1">
    <location>
        <begin position="1"/>
        <end position="63"/>
    </location>
</feature>
<dbReference type="AlphaFoldDB" id="A0A0A9G4P6"/>
<name>A0A0A9G4P6_ARUDO</name>
<feature type="compositionally biased region" description="Polar residues" evidence="1">
    <location>
        <begin position="1"/>
        <end position="21"/>
    </location>
</feature>
<dbReference type="EMBL" id="GBRH01178409">
    <property type="protein sequence ID" value="JAE19487.1"/>
    <property type="molecule type" value="Transcribed_RNA"/>
</dbReference>
<evidence type="ECO:0000256" key="1">
    <source>
        <dbReference type="SAM" id="MobiDB-lite"/>
    </source>
</evidence>
<dbReference type="GO" id="GO:0005768">
    <property type="term" value="C:endosome"/>
    <property type="evidence" value="ECO:0007669"/>
    <property type="project" value="TreeGrafter"/>
</dbReference>
<dbReference type="PANTHER" id="PTHR20938">
    <property type="entry name" value="INTEGRATOR COMPLEX SUBUNIT 4"/>
    <property type="match status" value="1"/>
</dbReference>